<protein>
    <submittedName>
        <fullName evidence="2">Uncharacterized protein</fullName>
    </submittedName>
</protein>
<dbReference type="Proteomes" id="UP001642464">
    <property type="component" value="Unassembled WGS sequence"/>
</dbReference>
<feature type="compositionally biased region" description="Low complexity" evidence="1">
    <location>
        <begin position="348"/>
        <end position="361"/>
    </location>
</feature>
<comment type="caution">
    <text evidence="2">The sequence shown here is derived from an EMBL/GenBank/DDBJ whole genome shotgun (WGS) entry which is preliminary data.</text>
</comment>
<evidence type="ECO:0000313" key="2">
    <source>
        <dbReference type="EMBL" id="CAK9069063.1"/>
    </source>
</evidence>
<gene>
    <name evidence="2" type="ORF">SCF082_LOCUS34660</name>
</gene>
<reference evidence="2 3" key="1">
    <citation type="submission" date="2024-02" db="EMBL/GenBank/DDBJ databases">
        <authorList>
            <person name="Chen Y."/>
            <person name="Shah S."/>
            <person name="Dougan E. K."/>
            <person name="Thang M."/>
            <person name="Chan C."/>
        </authorList>
    </citation>
    <scope>NUCLEOTIDE SEQUENCE [LARGE SCALE GENOMIC DNA]</scope>
</reference>
<evidence type="ECO:0000313" key="3">
    <source>
        <dbReference type="Proteomes" id="UP001642464"/>
    </source>
</evidence>
<dbReference type="EMBL" id="CAXAMM010032001">
    <property type="protein sequence ID" value="CAK9069063.1"/>
    <property type="molecule type" value="Genomic_DNA"/>
</dbReference>
<proteinExistence type="predicted"/>
<sequence length="372" mass="39907">MHRDDALAGFFPRDIIDQEIHQICESWPTILEDNTIIRKSQGRYRINGREVSISLVTHEGKDEEDGREGLPRCSPDVVSLKEITTSLGGNPDDLIVRDGPLTQPFLDYVFDTGEKESYAMEISADGRSSMPLASDMKGGQLVADPGDRLEAMSIALNSVETPDPMMALGELPTMPLPPQLPRSSEPAQPAAGVHLSHTAGPLCISEHTSSRVTLQAESVVEIIMDLPIVMETSSFACHASLSLCAPEACSIPANTAIIQPNVMGPRFSSTAKPTAAGEADPSPWHVGPGQNNHTFSSSAVEEVTPVLCPNSAKALSADAPGGKRRHRFSEVIMPGELEAREAKVAVAKVRSKPPSKSPPESLSMMDNIQFTV</sequence>
<organism evidence="2 3">
    <name type="scientific">Durusdinium trenchii</name>
    <dbReference type="NCBI Taxonomy" id="1381693"/>
    <lineage>
        <taxon>Eukaryota</taxon>
        <taxon>Sar</taxon>
        <taxon>Alveolata</taxon>
        <taxon>Dinophyceae</taxon>
        <taxon>Suessiales</taxon>
        <taxon>Symbiodiniaceae</taxon>
        <taxon>Durusdinium</taxon>
    </lineage>
</organism>
<evidence type="ECO:0000256" key="1">
    <source>
        <dbReference type="SAM" id="MobiDB-lite"/>
    </source>
</evidence>
<keyword evidence="3" id="KW-1185">Reference proteome</keyword>
<name>A0ABP0P0B4_9DINO</name>
<feature type="region of interest" description="Disordered" evidence="1">
    <location>
        <begin position="348"/>
        <end position="372"/>
    </location>
</feature>
<accession>A0ABP0P0B4</accession>